<organism evidence="1 2">
    <name type="scientific">Musa troglodytarum</name>
    <name type="common">fe'i banana</name>
    <dbReference type="NCBI Taxonomy" id="320322"/>
    <lineage>
        <taxon>Eukaryota</taxon>
        <taxon>Viridiplantae</taxon>
        <taxon>Streptophyta</taxon>
        <taxon>Embryophyta</taxon>
        <taxon>Tracheophyta</taxon>
        <taxon>Spermatophyta</taxon>
        <taxon>Magnoliopsida</taxon>
        <taxon>Liliopsida</taxon>
        <taxon>Zingiberales</taxon>
        <taxon>Musaceae</taxon>
        <taxon>Musa</taxon>
    </lineage>
</organism>
<keyword evidence="2" id="KW-1185">Reference proteome</keyword>
<gene>
    <name evidence="1" type="ORF">MUK42_09597</name>
</gene>
<dbReference type="AlphaFoldDB" id="A0A9E7JFF6"/>
<reference evidence="1" key="1">
    <citation type="submission" date="2022-05" db="EMBL/GenBank/DDBJ databases">
        <title>The Musa troglodytarum L. genome provides insights into the mechanism of non-climacteric behaviour and enrichment of carotenoids.</title>
        <authorList>
            <person name="Wang J."/>
        </authorList>
    </citation>
    <scope>NUCLEOTIDE SEQUENCE</scope>
    <source>
        <tissue evidence="1">Leaf</tissue>
    </source>
</reference>
<evidence type="ECO:0000313" key="2">
    <source>
        <dbReference type="Proteomes" id="UP001055439"/>
    </source>
</evidence>
<accession>A0A9E7JFF6</accession>
<name>A0A9E7JFF6_9LILI</name>
<evidence type="ECO:0000313" key="1">
    <source>
        <dbReference type="EMBL" id="URD79153.1"/>
    </source>
</evidence>
<sequence length="69" mass="7855">MVIEEVITFALVYTVYTMTTDPKKWGVRDRGCGQLGPHAFACIQTTRTRQQQTQLVAKQRLRSIQNSPS</sequence>
<dbReference type="OrthoDB" id="782039at2759"/>
<proteinExistence type="predicted"/>
<dbReference type="Proteomes" id="UP001055439">
    <property type="component" value="Chromosome 10"/>
</dbReference>
<dbReference type="EMBL" id="CP097503">
    <property type="protein sequence ID" value="URD79153.1"/>
    <property type="molecule type" value="Genomic_DNA"/>
</dbReference>
<protein>
    <submittedName>
        <fullName evidence="1">Uncharacterized protein</fullName>
    </submittedName>
</protein>